<organism evidence="3 4">
    <name type="scientific">Triplophysa rosa</name>
    <name type="common">Cave loach</name>
    <dbReference type="NCBI Taxonomy" id="992332"/>
    <lineage>
        <taxon>Eukaryota</taxon>
        <taxon>Metazoa</taxon>
        <taxon>Chordata</taxon>
        <taxon>Craniata</taxon>
        <taxon>Vertebrata</taxon>
        <taxon>Euteleostomi</taxon>
        <taxon>Actinopterygii</taxon>
        <taxon>Neopterygii</taxon>
        <taxon>Teleostei</taxon>
        <taxon>Ostariophysi</taxon>
        <taxon>Cypriniformes</taxon>
        <taxon>Nemacheilidae</taxon>
        <taxon>Triplophysa</taxon>
    </lineage>
</organism>
<evidence type="ECO:0000256" key="2">
    <source>
        <dbReference type="SAM" id="SignalP"/>
    </source>
</evidence>
<evidence type="ECO:0000256" key="1">
    <source>
        <dbReference type="SAM" id="MobiDB-lite"/>
    </source>
</evidence>
<feature type="chain" id="PRO_5040737574" evidence="2">
    <location>
        <begin position="27"/>
        <end position="226"/>
    </location>
</feature>
<evidence type="ECO:0000313" key="4">
    <source>
        <dbReference type="Proteomes" id="UP001059041"/>
    </source>
</evidence>
<gene>
    <name evidence="3" type="ORF">IRJ41_005406</name>
</gene>
<reference evidence="3" key="1">
    <citation type="submission" date="2021-02" db="EMBL/GenBank/DDBJ databases">
        <title>Comparative genomics reveals that relaxation of natural selection precedes convergent phenotypic evolution of cavefish.</title>
        <authorList>
            <person name="Peng Z."/>
        </authorList>
    </citation>
    <scope>NUCLEOTIDE SEQUENCE</scope>
    <source>
        <tissue evidence="3">Muscle</tissue>
    </source>
</reference>
<name>A0A9W7W956_TRIRA</name>
<dbReference type="EMBL" id="JAFHDT010000259">
    <property type="protein sequence ID" value="KAI7790039.1"/>
    <property type="molecule type" value="Genomic_DNA"/>
</dbReference>
<evidence type="ECO:0000313" key="3">
    <source>
        <dbReference type="EMBL" id="KAI7790039.1"/>
    </source>
</evidence>
<keyword evidence="4" id="KW-1185">Reference proteome</keyword>
<feature type="signal peptide" evidence="2">
    <location>
        <begin position="1"/>
        <end position="26"/>
    </location>
</feature>
<dbReference type="AlphaFoldDB" id="A0A9W7W956"/>
<keyword evidence="2" id="KW-0732">Signal</keyword>
<accession>A0A9W7W956</accession>
<proteinExistence type="predicted"/>
<protein>
    <submittedName>
        <fullName evidence="3">Uncharacterized protein</fullName>
    </submittedName>
</protein>
<feature type="region of interest" description="Disordered" evidence="1">
    <location>
        <begin position="26"/>
        <end position="54"/>
    </location>
</feature>
<dbReference type="Proteomes" id="UP001059041">
    <property type="component" value="Unassembled WGS sequence"/>
</dbReference>
<comment type="caution">
    <text evidence="3">The sequence shown here is derived from an EMBL/GenBank/DDBJ whole genome shotgun (WGS) entry which is preliminary data.</text>
</comment>
<feature type="compositionally biased region" description="Basic residues" evidence="1">
    <location>
        <begin position="40"/>
        <end position="54"/>
    </location>
</feature>
<sequence>MSRIIISLSTLIRWCLVLHRRQTGKTAEPISSPGVPPPRRGIRTASHRTTPRRSMKQNVPLASLSWSLYKVLISTSTQTFCCLADINSSIAPSHRECQILALSGLGYKKLVLVCISGTFDELNSQLQNAYHALKNVHGYKFMRCSQSQHLIDIPIPNAGYSIPYLKGQRGLNKATEYIVPVMILLHHDVVKEVCQQHSRPVPLFDLEKHIQQMERSVIFIVGRPQL</sequence>